<evidence type="ECO:0008006" key="5">
    <source>
        <dbReference type="Google" id="ProtNLM"/>
    </source>
</evidence>
<evidence type="ECO:0000313" key="4">
    <source>
        <dbReference type="Proteomes" id="UP000198668"/>
    </source>
</evidence>
<accession>A0A1I3DAJ9</accession>
<dbReference type="OrthoDB" id="2973485at2"/>
<reference evidence="3 4" key="1">
    <citation type="submission" date="2016-10" db="EMBL/GenBank/DDBJ databases">
        <authorList>
            <person name="de Groot N.N."/>
        </authorList>
    </citation>
    <scope>NUCLEOTIDE SEQUENCE [LARGE SCALE GENOMIC DNA]</scope>
    <source>
        <strain evidence="3 4">DSM 27630</strain>
    </source>
</reference>
<keyword evidence="2" id="KW-0732">Signal</keyword>
<dbReference type="Proteomes" id="UP000198668">
    <property type="component" value="Unassembled WGS sequence"/>
</dbReference>
<proteinExistence type="predicted"/>
<gene>
    <name evidence="3" type="ORF">SAMN04489868_13222</name>
</gene>
<organism evidence="3 4">
    <name type="scientific">Pisciglobus halotolerans</name>
    <dbReference type="NCBI Taxonomy" id="745365"/>
    <lineage>
        <taxon>Bacteria</taxon>
        <taxon>Bacillati</taxon>
        <taxon>Bacillota</taxon>
        <taxon>Bacilli</taxon>
        <taxon>Lactobacillales</taxon>
        <taxon>Carnobacteriaceae</taxon>
    </lineage>
</organism>
<feature type="chain" id="PRO_5038683581" description="DUF5640 domain-containing protein" evidence="2">
    <location>
        <begin position="19"/>
        <end position="118"/>
    </location>
</feature>
<dbReference type="AlphaFoldDB" id="A0A1I3DAJ9"/>
<feature type="region of interest" description="Disordered" evidence="1">
    <location>
        <begin position="99"/>
        <end position="118"/>
    </location>
</feature>
<evidence type="ECO:0000256" key="1">
    <source>
        <dbReference type="SAM" id="MobiDB-lite"/>
    </source>
</evidence>
<sequence>MKKVLFILLTLIALITLEGCGTDIQSDLQSKEWNVVSTNGEAYTAQFGEETVTFEMLGFQLGYTYKIVDNVITFQENGEEESFSFEVTENEDDYQLKAANEDVKKENGDLTLSPRVNK</sequence>
<evidence type="ECO:0000313" key="3">
    <source>
        <dbReference type="EMBL" id="SFH83744.1"/>
    </source>
</evidence>
<evidence type="ECO:0000256" key="2">
    <source>
        <dbReference type="SAM" id="SignalP"/>
    </source>
</evidence>
<dbReference type="RefSeq" id="WP_092093208.1">
    <property type="nucleotide sequence ID" value="NZ_FOQE01000032.1"/>
</dbReference>
<feature type="signal peptide" evidence="2">
    <location>
        <begin position="1"/>
        <end position="18"/>
    </location>
</feature>
<dbReference type="EMBL" id="FOQE01000032">
    <property type="protein sequence ID" value="SFH83744.1"/>
    <property type="molecule type" value="Genomic_DNA"/>
</dbReference>
<feature type="compositionally biased region" description="Basic and acidic residues" evidence="1">
    <location>
        <begin position="99"/>
        <end position="108"/>
    </location>
</feature>
<keyword evidence="4" id="KW-1185">Reference proteome</keyword>
<protein>
    <recommendedName>
        <fullName evidence="5">DUF5640 domain-containing protein</fullName>
    </recommendedName>
</protein>
<name>A0A1I3DAJ9_9LACT</name>